<dbReference type="PANTHER" id="PTHR14136:SF25">
    <property type="entry name" value="BTB_POZ DOMAIN-CONTAINING PROTEIN"/>
    <property type="match status" value="1"/>
</dbReference>
<organism evidence="1 2">
    <name type="scientific">Clostridium celatum DSM 1785</name>
    <dbReference type="NCBI Taxonomy" id="545697"/>
    <lineage>
        <taxon>Bacteria</taxon>
        <taxon>Bacillati</taxon>
        <taxon>Bacillota</taxon>
        <taxon>Clostridia</taxon>
        <taxon>Eubacteriales</taxon>
        <taxon>Clostridiaceae</taxon>
        <taxon>Clostridium</taxon>
    </lineage>
</organism>
<dbReference type="PANTHER" id="PTHR14136">
    <property type="entry name" value="BTB_POZ DOMAIN-CONTAINING PROTEIN KCTD9"/>
    <property type="match status" value="1"/>
</dbReference>
<dbReference type="eggNOG" id="COG1357">
    <property type="taxonomic scope" value="Bacteria"/>
</dbReference>
<comment type="caution">
    <text evidence="1">The sequence shown here is derived from an EMBL/GenBank/DDBJ whole genome shotgun (WGS) entry which is preliminary data.</text>
</comment>
<proteinExistence type="predicted"/>
<keyword evidence="2" id="KW-1185">Reference proteome</keyword>
<dbReference type="Gene3D" id="2.160.20.80">
    <property type="entry name" value="E3 ubiquitin-protein ligase SopA"/>
    <property type="match status" value="1"/>
</dbReference>
<evidence type="ECO:0000313" key="1">
    <source>
        <dbReference type="EMBL" id="EKY23485.1"/>
    </source>
</evidence>
<dbReference type="Pfam" id="PF00805">
    <property type="entry name" value="Pentapeptide"/>
    <property type="match status" value="1"/>
</dbReference>
<dbReference type="SUPFAM" id="SSF141571">
    <property type="entry name" value="Pentapeptide repeat-like"/>
    <property type="match status" value="1"/>
</dbReference>
<dbReference type="STRING" id="545697.HMPREF0216_02921"/>
<sequence length="225" mass="26163">MKDTYKERGIRMSKDKGTSENFHYNNIEKKDKNFMYKNFKRSNCYNCNFMNSKFDFASFRGAHFKTCSFIKGSFEGTEFIGTNLKNSKFKNAKFKNAIFEGANLDGADFKDATFENTIFLGCKLEKTLNFKKDINGIRIFEDMPKLELSEELSKALCSLIENKYVKTSRIFDTKDGGINTLTIMILLENFTEEELVKGFEIIKDQIDRDFYTISYIIKLISKNIS</sequence>
<dbReference type="HOGENOM" id="CLU_083900_0_0_9"/>
<dbReference type="PATRIC" id="fig|545697.3.peg.2870"/>
<accession>L1Q6Y2</accession>
<evidence type="ECO:0000313" key="2">
    <source>
        <dbReference type="Proteomes" id="UP000010420"/>
    </source>
</evidence>
<protein>
    <submittedName>
        <fullName evidence="1">Pentapeptide repeat protein</fullName>
    </submittedName>
</protein>
<gene>
    <name evidence="1" type="ORF">HMPREF0216_02921</name>
</gene>
<name>L1Q6Y2_9CLOT</name>
<reference evidence="1 2" key="1">
    <citation type="submission" date="2012-05" db="EMBL/GenBank/DDBJ databases">
        <authorList>
            <person name="Weinstock G."/>
            <person name="Sodergren E."/>
            <person name="Lobos E.A."/>
            <person name="Fulton L."/>
            <person name="Fulton R."/>
            <person name="Courtney L."/>
            <person name="Fronick C."/>
            <person name="O'Laughlin M."/>
            <person name="Godfrey J."/>
            <person name="Wilson R.M."/>
            <person name="Miner T."/>
            <person name="Farmer C."/>
            <person name="Delehaunty K."/>
            <person name="Cordes M."/>
            <person name="Minx P."/>
            <person name="Tomlinson C."/>
            <person name="Chen J."/>
            <person name="Wollam A."/>
            <person name="Pepin K.H."/>
            <person name="Bhonagiri V."/>
            <person name="Zhang X."/>
            <person name="Suruliraj S."/>
            <person name="Warren W."/>
            <person name="Mitreva M."/>
            <person name="Mardis E.R."/>
            <person name="Wilson R.K."/>
        </authorList>
    </citation>
    <scope>NUCLEOTIDE SEQUENCE [LARGE SCALE GENOMIC DNA]</scope>
    <source>
        <strain evidence="1 2">DSM 1785</strain>
    </source>
</reference>
<dbReference type="Proteomes" id="UP000010420">
    <property type="component" value="Unassembled WGS sequence"/>
</dbReference>
<dbReference type="AlphaFoldDB" id="L1Q6Y2"/>
<dbReference type="Pfam" id="PF13576">
    <property type="entry name" value="Pentapeptide_3"/>
    <property type="match status" value="1"/>
</dbReference>
<dbReference type="EMBL" id="AMEZ01000102">
    <property type="protein sequence ID" value="EKY23485.1"/>
    <property type="molecule type" value="Genomic_DNA"/>
</dbReference>
<dbReference type="InterPro" id="IPR051082">
    <property type="entry name" value="Pentapeptide-BTB/POZ_domain"/>
</dbReference>
<dbReference type="InterPro" id="IPR001646">
    <property type="entry name" value="5peptide_repeat"/>
</dbReference>